<evidence type="ECO:0000256" key="1">
    <source>
        <dbReference type="ARBA" id="ARBA00004170"/>
    </source>
</evidence>
<evidence type="ECO:0000259" key="3">
    <source>
        <dbReference type="PROSITE" id="PS50846"/>
    </source>
</evidence>
<protein>
    <submittedName>
        <fullName evidence="5">Heavy metal-associated isoprenylated plant protein 3 isoform X1</fullName>
    </submittedName>
</protein>
<dbReference type="SUPFAM" id="SSF55008">
    <property type="entry name" value="HMA, heavy metal-associated domain"/>
    <property type="match status" value="2"/>
</dbReference>
<dbReference type="Pfam" id="PF00403">
    <property type="entry name" value="HMA"/>
    <property type="match status" value="2"/>
</dbReference>
<dbReference type="Gene3D" id="3.30.70.100">
    <property type="match status" value="2"/>
</dbReference>
<organism evidence="4 5">
    <name type="scientific">Sesamum indicum</name>
    <name type="common">Oriental sesame</name>
    <name type="synonym">Sesamum orientale</name>
    <dbReference type="NCBI Taxonomy" id="4182"/>
    <lineage>
        <taxon>Eukaryota</taxon>
        <taxon>Viridiplantae</taxon>
        <taxon>Streptophyta</taxon>
        <taxon>Embryophyta</taxon>
        <taxon>Tracheophyta</taxon>
        <taxon>Spermatophyta</taxon>
        <taxon>Magnoliopsida</taxon>
        <taxon>eudicotyledons</taxon>
        <taxon>Gunneridae</taxon>
        <taxon>Pentapetalae</taxon>
        <taxon>asterids</taxon>
        <taxon>lamiids</taxon>
        <taxon>Lamiales</taxon>
        <taxon>Pedaliaceae</taxon>
        <taxon>Sesamum</taxon>
    </lineage>
</organism>
<feature type="domain" description="HMA" evidence="3">
    <location>
        <begin position="32"/>
        <end position="94"/>
    </location>
</feature>
<dbReference type="GO" id="GO:0046872">
    <property type="term" value="F:metal ion binding"/>
    <property type="evidence" value="ECO:0007669"/>
    <property type="project" value="InterPro"/>
</dbReference>
<comment type="subcellular location">
    <subcellularLocation>
        <location evidence="1">Membrane</location>
        <topology evidence="1">Peripheral membrane protein</topology>
    </subcellularLocation>
</comment>
<dbReference type="AlphaFoldDB" id="A0A8M8V7Y3"/>
<evidence type="ECO:0000313" key="5">
    <source>
        <dbReference type="RefSeq" id="XP_020552206.1"/>
    </source>
</evidence>
<dbReference type="InterPro" id="IPR006121">
    <property type="entry name" value="HMA_dom"/>
</dbReference>
<dbReference type="InterPro" id="IPR036163">
    <property type="entry name" value="HMA_dom_sf"/>
</dbReference>
<dbReference type="OrthoDB" id="773760at2759"/>
<dbReference type="CDD" id="cd00371">
    <property type="entry name" value="HMA"/>
    <property type="match status" value="2"/>
</dbReference>
<feature type="region of interest" description="Disordered" evidence="2">
    <location>
        <begin position="1"/>
        <end position="31"/>
    </location>
</feature>
<dbReference type="PROSITE" id="PS50846">
    <property type="entry name" value="HMA_2"/>
    <property type="match status" value="2"/>
</dbReference>
<feature type="compositionally biased region" description="Basic and acidic residues" evidence="2">
    <location>
        <begin position="128"/>
        <end position="158"/>
    </location>
</feature>
<sequence length="361" mass="39990">MGEKKKKNSNGEAQQKEGAESKKGDNGGGKNNVTVVLKADLHCEGCVSKVLKCIRSFDGVDTASIGDEQRITVVGKVDPVKLRERVEQKTHKKVELISPQPKKDNANKKNGDGKENAKIDGGNSGGDGKQEKKKEGKDNNSSKNKSDEKKSKEKERRVPYSAPPPVTTAVLKVHLHCEGCIQKIHKAVTKTKGYQEMKIDRQKELVTVTGAMDMKALAEVLKKHLKKEVEILPPKKEVEKKENGGGSGDKGKSSRAAERRGRLTVERRGRVVGGQEEEVRRWPAARRWKRTECSFRSGTRTRICTARVLWARGTRSSCTTTRMDTDPTMHPKSLATRTPMRAVLCEGMGKWVLVNKTETKG</sequence>
<proteinExistence type="predicted"/>
<dbReference type="PANTHER" id="PTHR46413">
    <property type="entry name" value="HEAVY METAL-ASSOCIATED ISOPRENYLATED PLANT PROTEIN 6"/>
    <property type="match status" value="1"/>
</dbReference>
<dbReference type="InterPro" id="IPR044594">
    <property type="entry name" value="HIPP01/3/5/6"/>
</dbReference>
<dbReference type="GeneID" id="105170813"/>
<feature type="domain" description="HMA" evidence="3">
    <location>
        <begin position="166"/>
        <end position="229"/>
    </location>
</feature>
<reference evidence="5" key="1">
    <citation type="submission" date="2025-08" db="UniProtKB">
        <authorList>
            <consortium name="RefSeq"/>
        </authorList>
    </citation>
    <scope>IDENTIFICATION</scope>
</reference>
<name>A0A8M8V7Y3_SESIN</name>
<dbReference type="Proteomes" id="UP000504604">
    <property type="component" value="Linkage group LG9"/>
</dbReference>
<dbReference type="RefSeq" id="XP_020552206.1">
    <property type="nucleotide sequence ID" value="XM_020696547.1"/>
</dbReference>
<feature type="compositionally biased region" description="Basic and acidic residues" evidence="2">
    <location>
        <begin position="14"/>
        <end position="25"/>
    </location>
</feature>
<feature type="region of interest" description="Disordered" evidence="2">
    <location>
        <begin position="84"/>
        <end position="165"/>
    </location>
</feature>
<dbReference type="GO" id="GO:0009626">
    <property type="term" value="P:plant-type hypersensitive response"/>
    <property type="evidence" value="ECO:0007669"/>
    <property type="project" value="UniProtKB-KW"/>
</dbReference>
<evidence type="ECO:0000256" key="2">
    <source>
        <dbReference type="SAM" id="MobiDB-lite"/>
    </source>
</evidence>
<dbReference type="PANTHER" id="PTHR46413:SF34">
    <property type="entry name" value="HEAVY METAL-ASSOCIATED ISOPRENYLATED PLANT PROTEIN 3-LIKE"/>
    <property type="match status" value="1"/>
</dbReference>
<feature type="compositionally biased region" description="Basic and acidic residues" evidence="2">
    <location>
        <begin position="84"/>
        <end position="118"/>
    </location>
</feature>
<keyword evidence="4" id="KW-1185">Reference proteome</keyword>
<evidence type="ECO:0000313" key="4">
    <source>
        <dbReference type="Proteomes" id="UP000504604"/>
    </source>
</evidence>
<gene>
    <name evidence="5" type="primary">LOC105170813</name>
</gene>
<accession>A0A8M8V7Y3</accession>
<dbReference type="GO" id="GO:0016020">
    <property type="term" value="C:membrane"/>
    <property type="evidence" value="ECO:0007669"/>
    <property type="project" value="UniProtKB-SubCell"/>
</dbReference>
<feature type="region of interest" description="Disordered" evidence="2">
    <location>
        <begin position="232"/>
        <end position="263"/>
    </location>
</feature>